<evidence type="ECO:0000313" key="2">
    <source>
        <dbReference type="EMBL" id="MCM2681458.1"/>
    </source>
</evidence>
<dbReference type="Pfam" id="PF00873">
    <property type="entry name" value="ACR_tran"/>
    <property type="match status" value="1"/>
</dbReference>
<keyword evidence="3" id="KW-1185">Reference proteome</keyword>
<dbReference type="GO" id="GO:0042910">
    <property type="term" value="F:xenobiotic transmembrane transporter activity"/>
    <property type="evidence" value="ECO:0007669"/>
    <property type="project" value="TreeGrafter"/>
</dbReference>
<dbReference type="Gene3D" id="3.30.70.1430">
    <property type="entry name" value="Multidrug efflux transporter AcrB pore domain"/>
    <property type="match status" value="2"/>
</dbReference>
<feature type="transmembrane region" description="Helical" evidence="1">
    <location>
        <begin position="975"/>
        <end position="1002"/>
    </location>
</feature>
<feature type="transmembrane region" description="Helical" evidence="1">
    <location>
        <begin position="875"/>
        <end position="895"/>
    </location>
</feature>
<dbReference type="InterPro" id="IPR001036">
    <property type="entry name" value="Acrflvin-R"/>
</dbReference>
<keyword evidence="1" id="KW-1133">Transmembrane helix</keyword>
<dbReference type="SUPFAM" id="SSF82693">
    <property type="entry name" value="Multidrug efflux transporter AcrB pore domain, PN1, PN2, PC1 and PC2 subdomains"/>
    <property type="match status" value="2"/>
</dbReference>
<dbReference type="GO" id="GO:0005886">
    <property type="term" value="C:plasma membrane"/>
    <property type="evidence" value="ECO:0007669"/>
    <property type="project" value="TreeGrafter"/>
</dbReference>
<keyword evidence="1" id="KW-0472">Membrane</keyword>
<dbReference type="Proteomes" id="UP001165393">
    <property type="component" value="Unassembled WGS sequence"/>
</dbReference>
<feature type="transmembrane region" description="Helical" evidence="1">
    <location>
        <begin position="357"/>
        <end position="379"/>
    </location>
</feature>
<feature type="transmembrane region" description="Helical" evidence="1">
    <location>
        <begin position="901"/>
        <end position="929"/>
    </location>
</feature>
<name>A0AA42B9J6_9GAMM</name>
<feature type="transmembrane region" description="Helical" evidence="1">
    <location>
        <begin position="385"/>
        <end position="406"/>
    </location>
</feature>
<dbReference type="RefSeq" id="WP_251262938.1">
    <property type="nucleotide sequence ID" value="NZ_JAMQGP010000011.1"/>
</dbReference>
<comment type="caution">
    <text evidence="2">The sequence shown here is derived from an EMBL/GenBank/DDBJ whole genome shotgun (WGS) entry which is preliminary data.</text>
</comment>
<dbReference type="PRINTS" id="PR00702">
    <property type="entry name" value="ACRIFLAVINRP"/>
</dbReference>
<dbReference type="EMBL" id="JAMQGP010000011">
    <property type="protein sequence ID" value="MCM2681458.1"/>
    <property type="molecule type" value="Genomic_DNA"/>
</dbReference>
<feature type="transmembrane region" description="Helical" evidence="1">
    <location>
        <begin position="459"/>
        <end position="482"/>
    </location>
</feature>
<keyword evidence="1" id="KW-0812">Transmembrane</keyword>
<reference evidence="2 3" key="1">
    <citation type="journal article" date="2013" name="Antonie Van Leeuwenhoek">
        <title>Echinimonas agarilytica gen. nov., sp. nov., a new gammaproteobacterium isolated from the sea urchin Strongylocentrotus intermedius.</title>
        <authorList>
            <person name="Nedashkovskaya O.I."/>
            <person name="Stenkova A.M."/>
            <person name="Zhukova N.V."/>
            <person name="Van Trappen S."/>
            <person name="Lee J.S."/>
            <person name="Kim S.B."/>
        </authorList>
    </citation>
    <scope>NUCLEOTIDE SEQUENCE [LARGE SCALE GENOMIC DNA]</scope>
    <source>
        <strain evidence="2 3">KMM 6351</strain>
    </source>
</reference>
<evidence type="ECO:0000256" key="1">
    <source>
        <dbReference type="SAM" id="Phobius"/>
    </source>
</evidence>
<accession>A0AA42B9J6</accession>
<feature type="transmembrane region" description="Helical" evidence="1">
    <location>
        <begin position="848"/>
        <end position="868"/>
    </location>
</feature>
<feature type="transmembrane region" description="Helical" evidence="1">
    <location>
        <begin position="950"/>
        <end position="969"/>
    </location>
</feature>
<dbReference type="Gene3D" id="3.30.70.1320">
    <property type="entry name" value="Multidrug efflux transporter AcrB pore domain like"/>
    <property type="match status" value="1"/>
</dbReference>
<dbReference type="SUPFAM" id="SSF82714">
    <property type="entry name" value="Multidrug efflux transporter AcrB TolC docking domain, DN and DC subdomains"/>
    <property type="match status" value="2"/>
</dbReference>
<organism evidence="2 3">
    <name type="scientific">Echinimonas agarilytica</name>
    <dbReference type="NCBI Taxonomy" id="1215918"/>
    <lineage>
        <taxon>Bacteria</taxon>
        <taxon>Pseudomonadati</taxon>
        <taxon>Pseudomonadota</taxon>
        <taxon>Gammaproteobacteria</taxon>
        <taxon>Alteromonadales</taxon>
        <taxon>Echinimonadaceae</taxon>
        <taxon>Echinimonas</taxon>
    </lineage>
</organism>
<dbReference type="Gene3D" id="3.30.70.1440">
    <property type="entry name" value="Multidrug efflux transporter AcrB pore domain"/>
    <property type="match status" value="1"/>
</dbReference>
<dbReference type="PANTHER" id="PTHR32063:SF24">
    <property type="entry name" value="CATION EFFLUX SYSTEM (ACRB_ACRD_ACRF FAMILY)"/>
    <property type="match status" value="1"/>
</dbReference>
<feature type="transmembrane region" description="Helical" evidence="1">
    <location>
        <begin position="331"/>
        <end position="350"/>
    </location>
</feature>
<evidence type="ECO:0000313" key="3">
    <source>
        <dbReference type="Proteomes" id="UP001165393"/>
    </source>
</evidence>
<feature type="transmembrane region" description="Helical" evidence="1">
    <location>
        <begin position="12"/>
        <end position="32"/>
    </location>
</feature>
<feature type="transmembrane region" description="Helical" evidence="1">
    <location>
        <begin position="519"/>
        <end position="544"/>
    </location>
</feature>
<proteinExistence type="predicted"/>
<feature type="transmembrane region" description="Helical" evidence="1">
    <location>
        <begin position="427"/>
        <end position="447"/>
    </location>
</feature>
<dbReference type="AlphaFoldDB" id="A0AA42B9J6"/>
<dbReference type="InterPro" id="IPR027463">
    <property type="entry name" value="AcrB_DN_DC_subdom"/>
</dbReference>
<dbReference type="Gene3D" id="3.30.2090.10">
    <property type="entry name" value="Multidrug efflux transporter AcrB TolC docking domain, DN and DC subdomains"/>
    <property type="match status" value="2"/>
</dbReference>
<gene>
    <name evidence="2" type="ORF">NAF29_17570</name>
</gene>
<dbReference type="SUPFAM" id="SSF82866">
    <property type="entry name" value="Multidrug efflux transporter AcrB transmembrane domain"/>
    <property type="match status" value="2"/>
</dbReference>
<protein>
    <submittedName>
        <fullName evidence="2">Efflux RND transporter permease subunit</fullName>
    </submittedName>
</protein>
<sequence>MWLPNSALRHPQFSMILILLMVVLGIISYSIMPRSEDPQFDLPITLVEAVYPGASPLDVETLVVDPLEAAIGELEDIKKIATSIHNGGSRIEVTFRYGTDPDEGFDDVNRAISSVKAELPIETELFIQKASPTSVNILQFAVWTDPMDYKTVDVASESLQKRLERFPEVRKAERWGLPTQIIEVSVLPSLLKQYGLNMNQVTDALASRAENITPGFVDAEQRRFNVNASGNYKSLQEVRETIVLKGQHSPIQIGDVAHVDYASDEPTYLSYYKEKPVVFLTVQQATGENIFTLTETLLEEVEAFKKIAPKGVHVDLIFKQADSVSDRVNGFFSNLAQGLVLVAILSLLFLGPRASVLITLTVPLSFTIAIGLLDITGFGLEQMSIVGLIIALGLLVDDAIVVTESVHRTRRPGMSAIEAARQGANRIGMASSIGTFTTVFAFLPMLLLQSSSGDFMRSMPITVSLVLIASLVLSLTLTPLLASKLMVTEAPKWSFQNSLNRFAESTYQHWLAPMLRHPFLVLIAGLFVLAGSLSIFPSIGVALFPKAEKPILLVDVEAPPNTALFETDLITQDVAQQLKRSELVHSVALNVGNANPRIYYNEIPRRGHSNYAQILVLLENYDPTEVDELLVDWRSHFGDYSKAKISIKEFQQGPVTDPPITFRLVSDNIDDLVTVSADVEKFMRSLEGTINIRNDIGDPQVEVDLNIRYDLLALTNVPVSAFDQTLKTVLTGNAVGTLKDDQGNDYPVKVKGLTSSFDELVQIDIASEQGALVPINQYIQPRLVAGHPKFYHFQKVRNSKISADAASGYSVAALTTKVIDYLKQYPMPQGMRFEVGGEEESRQENFSGLSHVMMIASLGIFAALVFQFRSVIQPIVIFASIPFAIGGAILGLFITSNSFSIMAFVGLISLFGIVVNNAIILVDTVNYNLAQKMTPHEAVVQASSTRLTPILLTTLTTIVGLIPLTLFGGKLWEPLGWVIIGGLSLSTISSLVILPILTWFVVKGQSSNE</sequence>
<dbReference type="PANTHER" id="PTHR32063">
    <property type="match status" value="1"/>
</dbReference>
<dbReference type="Gene3D" id="1.20.1640.10">
    <property type="entry name" value="Multidrug efflux transporter AcrB transmembrane domain"/>
    <property type="match status" value="2"/>
</dbReference>